<keyword evidence="1" id="KW-1133">Transmembrane helix</keyword>
<sequence length="263" mass="29506">MLDRKNRQHFLLAIISMTIAADQSREVAVELEGLKADLLKRIMDLMENISVEADPKHILAYSIDAIRCLSDLKLSLEPALESCLLWAAVDKSFLAIGCETHHNQVMQQLYEEYLEGLLCCVLSSAPSLGKLYSMWEAKTCEEQRSCGASARWSRARSRTTGTWRGWESSQWTDAHQPSWTCLSEKEIPIRVLNKIFIITCLKELPKDLQGNSLLVTSSSALTSLQPPTVAPAGGSAYTIFPALLVSWILFRNYTDRVIQQVQS</sequence>
<comment type="caution">
    <text evidence="2">The sequence shown here is derived from an EMBL/GenBank/DDBJ whole genome shotgun (WGS) entry which is preliminary data.</text>
</comment>
<accession>A0A151MUE1</accession>
<evidence type="ECO:0000313" key="3">
    <source>
        <dbReference type="Proteomes" id="UP000050525"/>
    </source>
</evidence>
<proteinExistence type="predicted"/>
<keyword evidence="1" id="KW-0472">Membrane</keyword>
<name>A0A151MUE1_ALLMI</name>
<feature type="transmembrane region" description="Helical" evidence="1">
    <location>
        <begin position="229"/>
        <end position="250"/>
    </location>
</feature>
<organism evidence="2 3">
    <name type="scientific">Alligator mississippiensis</name>
    <name type="common">American alligator</name>
    <dbReference type="NCBI Taxonomy" id="8496"/>
    <lineage>
        <taxon>Eukaryota</taxon>
        <taxon>Metazoa</taxon>
        <taxon>Chordata</taxon>
        <taxon>Craniata</taxon>
        <taxon>Vertebrata</taxon>
        <taxon>Euteleostomi</taxon>
        <taxon>Archelosauria</taxon>
        <taxon>Archosauria</taxon>
        <taxon>Crocodylia</taxon>
        <taxon>Alligatoridae</taxon>
        <taxon>Alligatorinae</taxon>
        <taxon>Alligator</taxon>
    </lineage>
</organism>
<dbReference type="AlphaFoldDB" id="A0A151MUE1"/>
<reference evidence="2 3" key="1">
    <citation type="journal article" date="2012" name="Genome Biol.">
        <title>Sequencing three crocodilian genomes to illuminate the evolution of archosaurs and amniotes.</title>
        <authorList>
            <person name="St John J.A."/>
            <person name="Braun E.L."/>
            <person name="Isberg S.R."/>
            <person name="Miles L.G."/>
            <person name="Chong A.Y."/>
            <person name="Gongora J."/>
            <person name="Dalzell P."/>
            <person name="Moran C."/>
            <person name="Bed'hom B."/>
            <person name="Abzhanov A."/>
            <person name="Burgess S.C."/>
            <person name="Cooksey A.M."/>
            <person name="Castoe T.A."/>
            <person name="Crawford N.G."/>
            <person name="Densmore L.D."/>
            <person name="Drew J.C."/>
            <person name="Edwards S.V."/>
            <person name="Faircloth B.C."/>
            <person name="Fujita M.K."/>
            <person name="Greenwold M.J."/>
            <person name="Hoffmann F.G."/>
            <person name="Howard J.M."/>
            <person name="Iguchi T."/>
            <person name="Janes D.E."/>
            <person name="Khan S.Y."/>
            <person name="Kohno S."/>
            <person name="de Koning A.J."/>
            <person name="Lance S.L."/>
            <person name="McCarthy F.M."/>
            <person name="McCormack J.E."/>
            <person name="Merchant M.E."/>
            <person name="Peterson D.G."/>
            <person name="Pollock D.D."/>
            <person name="Pourmand N."/>
            <person name="Raney B.J."/>
            <person name="Roessler K.A."/>
            <person name="Sanford J.R."/>
            <person name="Sawyer R.H."/>
            <person name="Schmidt C.J."/>
            <person name="Triplett E.W."/>
            <person name="Tuberville T.D."/>
            <person name="Venegas-Anaya M."/>
            <person name="Howard J.T."/>
            <person name="Jarvis E.D."/>
            <person name="Guillette L.J.Jr."/>
            <person name="Glenn T.C."/>
            <person name="Green R.E."/>
            <person name="Ray D.A."/>
        </authorList>
    </citation>
    <scope>NUCLEOTIDE SEQUENCE [LARGE SCALE GENOMIC DNA]</scope>
    <source>
        <strain evidence="2">KSC_2009_1</strain>
    </source>
</reference>
<dbReference type="EMBL" id="AKHW03005047">
    <property type="protein sequence ID" value="KYO28126.1"/>
    <property type="molecule type" value="Genomic_DNA"/>
</dbReference>
<evidence type="ECO:0000313" key="2">
    <source>
        <dbReference type="EMBL" id="KYO28126.1"/>
    </source>
</evidence>
<gene>
    <name evidence="2" type="ORF">Y1Q_0005120</name>
</gene>
<evidence type="ECO:0000256" key="1">
    <source>
        <dbReference type="SAM" id="Phobius"/>
    </source>
</evidence>
<protein>
    <submittedName>
        <fullName evidence="2">Uncharacterized protein</fullName>
    </submittedName>
</protein>
<keyword evidence="3" id="KW-1185">Reference proteome</keyword>
<dbReference type="Proteomes" id="UP000050525">
    <property type="component" value="Unassembled WGS sequence"/>
</dbReference>
<keyword evidence="1" id="KW-0812">Transmembrane</keyword>